<keyword evidence="1" id="KW-0732">Signal</keyword>
<organism evidence="3 4">
    <name type="scientific">Flavobacterium proteolyticum</name>
    <dbReference type="NCBI Taxonomy" id="2911683"/>
    <lineage>
        <taxon>Bacteria</taxon>
        <taxon>Pseudomonadati</taxon>
        <taxon>Bacteroidota</taxon>
        <taxon>Flavobacteriia</taxon>
        <taxon>Flavobacteriales</taxon>
        <taxon>Flavobacteriaceae</taxon>
        <taxon>Flavobacterium</taxon>
    </lineage>
</organism>
<gene>
    <name evidence="3" type="ORF">IM755_05130</name>
</gene>
<feature type="domain" description="Outer membrane protein beta-barrel" evidence="2">
    <location>
        <begin position="25"/>
        <end position="199"/>
    </location>
</feature>
<dbReference type="Pfam" id="PF13568">
    <property type="entry name" value="OMP_b-brl_2"/>
    <property type="match status" value="1"/>
</dbReference>
<dbReference type="RefSeq" id="WP_194094268.1">
    <property type="nucleotide sequence ID" value="NZ_JADFTZ010000001.1"/>
</dbReference>
<accession>A0ABR9WT05</accession>
<name>A0ABR9WT05_9FLAO</name>
<sequence length="230" mass="26885">MKKLLFLLLFSPLLFAQEGMFSKDPIINKENWNKQRVHWGYYLGFNSLDFKFDYLSVTQDIEVQSSTGFNVGLIGNLRLTEFLDFRFEPGLYITQRNLIYPNITDPVDRLREVKSTYIFFPFLLKYSALRTGNVRPYLVGGLSTALNLGSNAKSPDDNYNDRFRMTKWSNFYEVGFGIDLYFEYFVFSPSIRGVFSMKDELIRDNTPGSPWTGNVQEMKTRGFFINFAFH</sequence>
<comment type="caution">
    <text evidence="3">The sequence shown here is derived from an EMBL/GenBank/DDBJ whole genome shotgun (WGS) entry which is preliminary data.</text>
</comment>
<evidence type="ECO:0000313" key="3">
    <source>
        <dbReference type="EMBL" id="MBE9576086.1"/>
    </source>
</evidence>
<reference evidence="3 4" key="1">
    <citation type="submission" date="2020-10" db="EMBL/GenBank/DDBJ databases">
        <title>The genome sequence of Flavobacterium aquaticum 1Y8A.</title>
        <authorList>
            <person name="Liu Y."/>
        </authorList>
    </citation>
    <scope>NUCLEOTIDE SEQUENCE [LARGE SCALE GENOMIC DNA]</scope>
    <source>
        <strain evidence="3 4">1Y8A</strain>
    </source>
</reference>
<evidence type="ECO:0000259" key="2">
    <source>
        <dbReference type="Pfam" id="PF13568"/>
    </source>
</evidence>
<protein>
    <submittedName>
        <fullName evidence="3">PorT family protein</fullName>
    </submittedName>
</protein>
<dbReference type="InterPro" id="IPR025665">
    <property type="entry name" value="Beta-barrel_OMP_2"/>
</dbReference>
<proteinExistence type="predicted"/>
<dbReference type="EMBL" id="JADFTZ010000001">
    <property type="protein sequence ID" value="MBE9576086.1"/>
    <property type="molecule type" value="Genomic_DNA"/>
</dbReference>
<keyword evidence="4" id="KW-1185">Reference proteome</keyword>
<evidence type="ECO:0000313" key="4">
    <source>
        <dbReference type="Proteomes" id="UP000656274"/>
    </source>
</evidence>
<dbReference type="Proteomes" id="UP000656274">
    <property type="component" value="Unassembled WGS sequence"/>
</dbReference>
<feature type="chain" id="PRO_5045951523" evidence="1">
    <location>
        <begin position="17"/>
        <end position="230"/>
    </location>
</feature>
<evidence type="ECO:0000256" key="1">
    <source>
        <dbReference type="SAM" id="SignalP"/>
    </source>
</evidence>
<feature type="signal peptide" evidence="1">
    <location>
        <begin position="1"/>
        <end position="16"/>
    </location>
</feature>